<name>A0A4Y9RYF7_9CAUL</name>
<gene>
    <name evidence="3" type="ORF">EGY25_02035</name>
</gene>
<keyword evidence="2" id="KW-0472">Membrane</keyword>
<evidence type="ECO:0000313" key="3">
    <source>
        <dbReference type="EMBL" id="TFW14012.1"/>
    </source>
</evidence>
<feature type="compositionally biased region" description="Basic and acidic residues" evidence="1">
    <location>
        <begin position="7"/>
        <end position="24"/>
    </location>
</feature>
<evidence type="ECO:0000313" key="4">
    <source>
        <dbReference type="Proteomes" id="UP000298216"/>
    </source>
</evidence>
<accession>A0A4Y9RYF7</accession>
<evidence type="ECO:0008006" key="5">
    <source>
        <dbReference type="Google" id="ProtNLM"/>
    </source>
</evidence>
<sequence>MFMAEPGDPKDPAVPTDDHDHDAHIGFVSPASLAGRARAPEPESEPVAEDAREPGLFDPPELEPGPFDLSGQVTRPTAPFAPRPELRPEPTSEPSVETPVAPTPVTRAMREQMTSDAAPRREGPAVPMRLYAIYVLILLAVPTLGVSCLVALLAVMRRDGATDALEHSHAVYQQRTLFGTFGAAVVGAVLIVVNIGVLVLFALAIWVLARGAFGVLKLKSGQAVPNPRSWLF</sequence>
<keyword evidence="2" id="KW-0812">Transmembrane</keyword>
<comment type="caution">
    <text evidence="3">The sequence shown here is derived from an EMBL/GenBank/DDBJ whole genome shotgun (WGS) entry which is preliminary data.</text>
</comment>
<organism evidence="3 4">
    <name type="scientific">Brevundimonas intermedia</name>
    <dbReference type="NCBI Taxonomy" id="74315"/>
    <lineage>
        <taxon>Bacteria</taxon>
        <taxon>Pseudomonadati</taxon>
        <taxon>Pseudomonadota</taxon>
        <taxon>Alphaproteobacteria</taxon>
        <taxon>Caulobacterales</taxon>
        <taxon>Caulobacteraceae</taxon>
        <taxon>Brevundimonas</taxon>
    </lineage>
</organism>
<feature type="transmembrane region" description="Helical" evidence="2">
    <location>
        <begin position="130"/>
        <end position="156"/>
    </location>
</feature>
<feature type="transmembrane region" description="Helical" evidence="2">
    <location>
        <begin position="176"/>
        <end position="209"/>
    </location>
</feature>
<dbReference type="Proteomes" id="UP000298216">
    <property type="component" value="Unassembled WGS sequence"/>
</dbReference>
<keyword evidence="2" id="KW-1133">Transmembrane helix</keyword>
<proteinExistence type="predicted"/>
<feature type="region of interest" description="Disordered" evidence="1">
    <location>
        <begin position="1"/>
        <end position="101"/>
    </location>
</feature>
<dbReference type="OrthoDB" id="7205704at2"/>
<evidence type="ECO:0000256" key="1">
    <source>
        <dbReference type="SAM" id="MobiDB-lite"/>
    </source>
</evidence>
<protein>
    <recommendedName>
        <fullName evidence="5">DUF4870 domain-containing protein</fullName>
    </recommendedName>
</protein>
<dbReference type="EMBL" id="SPVH01000002">
    <property type="protein sequence ID" value="TFW14012.1"/>
    <property type="molecule type" value="Genomic_DNA"/>
</dbReference>
<keyword evidence="4" id="KW-1185">Reference proteome</keyword>
<reference evidence="3 4" key="1">
    <citation type="submission" date="2019-03" db="EMBL/GenBank/DDBJ databases">
        <title>Draft genome of Brevundimonas sp. a heavy metal resistant soil bacteria.</title>
        <authorList>
            <person name="Soto J."/>
        </authorList>
    </citation>
    <scope>NUCLEOTIDE SEQUENCE [LARGE SCALE GENOMIC DNA]</scope>
    <source>
        <strain evidence="3 4">B-10</strain>
    </source>
</reference>
<dbReference type="AlphaFoldDB" id="A0A4Y9RYF7"/>
<evidence type="ECO:0000256" key="2">
    <source>
        <dbReference type="SAM" id="Phobius"/>
    </source>
</evidence>